<feature type="domain" description="3-hydroxyacyl-CoA dehydrogenase C-terminal" evidence="14">
    <location>
        <begin position="475"/>
        <end position="559"/>
    </location>
</feature>
<accession>A0ABU3ZZA9</accession>
<dbReference type="SUPFAM" id="SSF51735">
    <property type="entry name" value="NAD(P)-binding Rossmann-fold domains"/>
    <property type="match status" value="1"/>
</dbReference>
<dbReference type="Gene3D" id="1.10.1040.50">
    <property type="match status" value="1"/>
</dbReference>
<comment type="subcellular location">
    <subcellularLocation>
        <location evidence="1">Peroxisome</location>
    </subcellularLocation>
</comment>
<evidence type="ECO:0000256" key="12">
    <source>
        <dbReference type="ARBA" id="ARBA00023268"/>
    </source>
</evidence>
<evidence type="ECO:0000256" key="4">
    <source>
        <dbReference type="ARBA" id="ARBA00022832"/>
    </source>
</evidence>
<dbReference type="Pfam" id="PF00725">
    <property type="entry name" value="3HCDH"/>
    <property type="match status" value="2"/>
</dbReference>
<feature type="domain" description="3-hydroxyacyl-CoA dehydrogenase C-terminal" evidence="14">
    <location>
        <begin position="596"/>
        <end position="674"/>
    </location>
</feature>
<evidence type="ECO:0000313" key="16">
    <source>
        <dbReference type="EMBL" id="MDV5824858.1"/>
    </source>
</evidence>
<keyword evidence="10" id="KW-0413">Isomerase</keyword>
<evidence type="ECO:0000256" key="11">
    <source>
        <dbReference type="ARBA" id="ARBA00023239"/>
    </source>
</evidence>
<dbReference type="PANTHER" id="PTHR23309">
    <property type="entry name" value="3-HYDROXYACYL-COA DEHYROGENASE"/>
    <property type="match status" value="1"/>
</dbReference>
<dbReference type="Gene3D" id="3.90.226.10">
    <property type="entry name" value="2-enoyl-CoA Hydratase, Chain A, domain 1"/>
    <property type="match status" value="1"/>
</dbReference>
<dbReference type="InterPro" id="IPR001753">
    <property type="entry name" value="Enoyl-CoA_hydra/iso"/>
</dbReference>
<dbReference type="Gene3D" id="3.40.50.720">
    <property type="entry name" value="NAD(P)-binding Rossmann-like Domain"/>
    <property type="match status" value="1"/>
</dbReference>
<dbReference type="InterPro" id="IPR008927">
    <property type="entry name" value="6-PGluconate_DH-like_C_sf"/>
</dbReference>
<dbReference type="Proteomes" id="UP001185984">
    <property type="component" value="Unassembled WGS sequence"/>
</dbReference>
<keyword evidence="4" id="KW-0276">Fatty acid metabolism</keyword>
<dbReference type="CDD" id="cd06558">
    <property type="entry name" value="crotonase-like"/>
    <property type="match status" value="1"/>
</dbReference>
<dbReference type="SUPFAM" id="SSF52096">
    <property type="entry name" value="ClpP/crotonase"/>
    <property type="match status" value="1"/>
</dbReference>
<keyword evidence="11" id="KW-0456">Lyase</keyword>
<protein>
    <submittedName>
        <fullName evidence="16">3-hydroxyacyl-CoA dehydrogenase NAD-binding domain-containing protein</fullName>
    </submittedName>
</protein>
<dbReference type="PANTHER" id="PTHR23309:SF49">
    <property type="entry name" value="PEROXISOMAL BIFUNCTIONAL ENZYME"/>
    <property type="match status" value="1"/>
</dbReference>
<organism evidence="16 17">
    <name type="scientific">Sphingobium naphthae</name>
    <dbReference type="NCBI Taxonomy" id="1886786"/>
    <lineage>
        <taxon>Bacteria</taxon>
        <taxon>Pseudomonadati</taxon>
        <taxon>Pseudomonadota</taxon>
        <taxon>Alphaproteobacteria</taxon>
        <taxon>Sphingomonadales</taxon>
        <taxon>Sphingomonadaceae</taxon>
        <taxon>Sphingobium</taxon>
    </lineage>
</organism>
<dbReference type="InterPro" id="IPR006108">
    <property type="entry name" value="3HC_DH_C"/>
</dbReference>
<dbReference type="Pfam" id="PF02737">
    <property type="entry name" value="3HCDH_N"/>
    <property type="match status" value="1"/>
</dbReference>
<dbReference type="SUPFAM" id="SSF48179">
    <property type="entry name" value="6-phosphogluconate dehydrogenase C-terminal domain-like"/>
    <property type="match status" value="2"/>
</dbReference>
<evidence type="ECO:0000256" key="5">
    <source>
        <dbReference type="ARBA" id="ARBA00022963"/>
    </source>
</evidence>
<dbReference type="Pfam" id="PF00378">
    <property type="entry name" value="ECH_1"/>
    <property type="match status" value="1"/>
</dbReference>
<evidence type="ECO:0000256" key="9">
    <source>
        <dbReference type="ARBA" id="ARBA00023140"/>
    </source>
</evidence>
<dbReference type="InterPro" id="IPR006176">
    <property type="entry name" value="3-OHacyl-CoA_DH_NAD-bd"/>
</dbReference>
<evidence type="ECO:0000256" key="3">
    <source>
        <dbReference type="ARBA" id="ARBA00011245"/>
    </source>
</evidence>
<gene>
    <name evidence="16" type="ORF">O0R41_14725</name>
</gene>
<evidence type="ECO:0000256" key="8">
    <source>
        <dbReference type="ARBA" id="ARBA00023098"/>
    </source>
</evidence>
<proteinExistence type="predicted"/>
<evidence type="ECO:0000256" key="6">
    <source>
        <dbReference type="ARBA" id="ARBA00023002"/>
    </source>
</evidence>
<evidence type="ECO:0000256" key="1">
    <source>
        <dbReference type="ARBA" id="ARBA00004275"/>
    </source>
</evidence>
<comment type="catalytic activity">
    <reaction evidence="13">
        <text>a (3S)-3-hydroxyacyl-CoA + NAD(+) = a 3-oxoacyl-CoA + NADH + H(+)</text>
        <dbReference type="Rhea" id="RHEA:22432"/>
        <dbReference type="ChEBI" id="CHEBI:15378"/>
        <dbReference type="ChEBI" id="CHEBI:57318"/>
        <dbReference type="ChEBI" id="CHEBI:57540"/>
        <dbReference type="ChEBI" id="CHEBI:57945"/>
        <dbReference type="ChEBI" id="CHEBI:90726"/>
        <dbReference type="EC" id="1.1.1.35"/>
    </reaction>
</comment>
<dbReference type="RefSeq" id="WP_317517502.1">
    <property type="nucleotide sequence ID" value="NZ_JAPTHD010000006.1"/>
</dbReference>
<evidence type="ECO:0000256" key="10">
    <source>
        <dbReference type="ARBA" id="ARBA00023235"/>
    </source>
</evidence>
<feature type="domain" description="3-hydroxyacyl-CoA dehydrogenase NAD binding" evidence="15">
    <location>
        <begin position="295"/>
        <end position="470"/>
    </location>
</feature>
<name>A0ABU3ZZA9_9SPHN</name>
<comment type="subunit">
    <text evidence="3">Monomer.</text>
</comment>
<dbReference type="EMBL" id="JAPTHD010000006">
    <property type="protein sequence ID" value="MDV5824858.1"/>
    <property type="molecule type" value="Genomic_DNA"/>
</dbReference>
<keyword evidence="5" id="KW-0442">Lipid degradation</keyword>
<evidence type="ECO:0000259" key="14">
    <source>
        <dbReference type="Pfam" id="PF00725"/>
    </source>
</evidence>
<evidence type="ECO:0000256" key="2">
    <source>
        <dbReference type="ARBA" id="ARBA00005005"/>
    </source>
</evidence>
<evidence type="ECO:0000259" key="15">
    <source>
        <dbReference type="Pfam" id="PF02737"/>
    </source>
</evidence>
<keyword evidence="8" id="KW-0443">Lipid metabolism</keyword>
<evidence type="ECO:0000256" key="13">
    <source>
        <dbReference type="ARBA" id="ARBA00049556"/>
    </source>
</evidence>
<dbReference type="InterPro" id="IPR036291">
    <property type="entry name" value="NAD(P)-bd_dom_sf"/>
</dbReference>
<sequence length="682" mass="72511">MSVISTKRDGDILVVTADNPPVNALSAQVRAGLADAMAQASTDDAVRAVVIRAAGRTFFAGADITEFGKPPMEPSLPTVIDAIEQCGKPVVAAIHGTALGGGLEVALGCHHRIAAASAKLGLPEVKLGLLPGAGGTQRLPRVVGVAEALPMIVTGAPISAAKAQQVGLVDRLVDDAALDQEAIAFARSVISDDHPVSSARTDKLAETPPGFFDAYRTANARRIKGQDAPQACIAAVEAATTLPFAEGIAKERSLFKSLVEGDQSKALRHVFFAERAAARIDNLPEGTQPLPIARVGIIGAGTMGGGIAMNFLSAGIPVMMVEREQAALDRGVGIIRKNYDATAAKGRIKPEQVDQAMGLLSTSLDYGDFADCDLVIEAVFELMDIKKDVFGKLDAICKPGAILATNTSYLDVDEIAAATSRPEWVVGLHFFSPANVMRLLEVVRGARTSPQVMATAMALARRIGKVAVVSGVCHGFIGNRILAARTREANALLMEGARPAQVDQVVLDFGFPMGPFQMGDLAGLDLGWDPEKSSSATIREVLCERGRRGQKTGKGFYDYDEKRNRTPSPEVDAIIADFAAKSGKEQRMISDQEIRERLFYPMVNEAALILEEGIAQRPSDIDIVWLNGYGWPAWTGGPTFWADQVGLDVIVAGLQTHADRLTDFRLSPLLQDKAAQGCRFNG</sequence>
<dbReference type="InterPro" id="IPR029045">
    <property type="entry name" value="ClpP/crotonase-like_dom_sf"/>
</dbReference>
<keyword evidence="12" id="KW-0511">Multifunctional enzyme</keyword>
<reference evidence="17" key="1">
    <citation type="journal article" date="2022" name="J Environ Chem Eng">
        <title>Biodegradation of petroleum oil using a constructed nonpathogenic and heavy metal-tolerant bacterial consortium isolated from marine sponges.</title>
        <authorList>
            <person name="Dechsakulwatana C."/>
            <person name="Rungsihiranrut A."/>
            <person name="Muangchinda C."/>
            <person name="Ningthoujam R."/>
            <person name="Klankeo P."/>
            <person name="Pinyakong O."/>
        </authorList>
    </citation>
    <scope>NUCLEOTIDE SEQUENCE [LARGE SCALE GENOMIC DNA]</scope>
    <source>
        <strain evidence="17">MO2-4</strain>
    </source>
</reference>
<evidence type="ECO:0000256" key="7">
    <source>
        <dbReference type="ARBA" id="ARBA00023027"/>
    </source>
</evidence>
<evidence type="ECO:0000313" key="17">
    <source>
        <dbReference type="Proteomes" id="UP001185984"/>
    </source>
</evidence>
<keyword evidence="6" id="KW-0560">Oxidoreductase</keyword>
<keyword evidence="9" id="KW-0576">Peroxisome</keyword>
<comment type="pathway">
    <text evidence="2">Lipid metabolism; fatty acid beta-oxidation.</text>
</comment>
<comment type="caution">
    <text evidence="16">The sequence shown here is derived from an EMBL/GenBank/DDBJ whole genome shotgun (WGS) entry which is preliminary data.</text>
</comment>
<keyword evidence="17" id="KW-1185">Reference proteome</keyword>
<keyword evidence="7" id="KW-0520">NAD</keyword>